<dbReference type="InterPro" id="IPR029501">
    <property type="entry name" value="EndoU_bac"/>
</dbReference>
<name>A0ABU5CF31_9BACI</name>
<dbReference type="Pfam" id="PF14436">
    <property type="entry name" value="EndoU_bacteria"/>
    <property type="match status" value="1"/>
</dbReference>
<comment type="caution">
    <text evidence="2">The sequence shown here is derived from an EMBL/GenBank/DDBJ whole genome shotgun (WGS) entry which is preliminary data.</text>
</comment>
<evidence type="ECO:0000259" key="1">
    <source>
        <dbReference type="Pfam" id="PF14436"/>
    </source>
</evidence>
<evidence type="ECO:0000313" key="2">
    <source>
        <dbReference type="EMBL" id="MDY0404923.1"/>
    </source>
</evidence>
<feature type="domain" description="Bacterial EndoU nuclease" evidence="1">
    <location>
        <begin position="33"/>
        <end position="145"/>
    </location>
</feature>
<organism evidence="2 3">
    <name type="scientific">Tigheibacillus jepli</name>
    <dbReference type="NCBI Taxonomy" id="3035914"/>
    <lineage>
        <taxon>Bacteria</taxon>
        <taxon>Bacillati</taxon>
        <taxon>Bacillota</taxon>
        <taxon>Bacilli</taxon>
        <taxon>Bacillales</taxon>
        <taxon>Bacillaceae</taxon>
        <taxon>Tigheibacillus</taxon>
    </lineage>
</organism>
<dbReference type="RefSeq" id="WP_320384360.1">
    <property type="nucleotide sequence ID" value="NZ_JAROCA020000001.1"/>
</dbReference>
<gene>
    <name evidence="2" type="ORF">P5G51_005485</name>
</gene>
<accession>A0ABU5CF31</accession>
<evidence type="ECO:0000313" key="3">
    <source>
        <dbReference type="Proteomes" id="UP001228376"/>
    </source>
</evidence>
<keyword evidence="3" id="KW-1185">Reference proteome</keyword>
<reference evidence="2 3" key="1">
    <citation type="submission" date="2023-10" db="EMBL/GenBank/DDBJ databases">
        <title>179-bfca-hs.</title>
        <authorList>
            <person name="Miliotis G."/>
            <person name="Sengupta P."/>
            <person name="Hameed A."/>
            <person name="Chuvochina M."/>
            <person name="Mcdonagh F."/>
            <person name="Simpson A.C."/>
            <person name="Singh N.K."/>
            <person name="Rekha P.D."/>
            <person name="Raman K."/>
            <person name="Hugenholtz P."/>
            <person name="Venkateswaran K."/>
        </authorList>
    </citation>
    <scope>NUCLEOTIDE SEQUENCE [LARGE SCALE GENOMIC DNA]</scope>
    <source>
        <strain evidence="2 3">179-BFC-A-HS</strain>
    </source>
</reference>
<dbReference type="EMBL" id="JAROCA020000001">
    <property type="protein sequence ID" value="MDY0404923.1"/>
    <property type="molecule type" value="Genomic_DNA"/>
</dbReference>
<dbReference type="Proteomes" id="UP001228376">
    <property type="component" value="Unassembled WGS sequence"/>
</dbReference>
<sequence length="148" mass="16432">MKDQLLVKAKLEIGDGQKVDVKGTGKYNTGSMIHIYHGEINKRGKAVGYHHESMMGGKIIPGSEHVPDKNGVYKAKVEIDGVEKVAKSSFFPKEWNRVDVLKAIDEAYQNKKQIGTNKYIGETSSGIKIEMFLNKDGSIATAYPLYNK</sequence>
<proteinExistence type="predicted"/>
<protein>
    <submittedName>
        <fullName evidence="2">EndoU domain-containing protein</fullName>
    </submittedName>
</protein>